<accession>A0AAW1UJ94</accession>
<dbReference type="AlphaFoldDB" id="A0AAW1UJ94"/>
<sequence>MKNEVLPKTVAANSEKCAAETLLQSRKASQQVPLRIRVVFDNNARGKTLEICRLRAVITWCGKVSFSRILAADVDVATPRGDVGSGNLPLISSRIKISKHGDLVVSNSVRSNRYIYKIKEDFMSSSD</sequence>
<proteinExistence type="predicted"/>
<comment type="caution">
    <text evidence="1">The sequence shown here is derived from an EMBL/GenBank/DDBJ whole genome shotgun (WGS) entry which is preliminary data.</text>
</comment>
<dbReference type="EMBL" id="JARQZJ010000062">
    <property type="protein sequence ID" value="KAK9879479.1"/>
    <property type="molecule type" value="Genomic_DNA"/>
</dbReference>
<name>A0AAW1UJ94_9CUCU</name>
<dbReference type="Proteomes" id="UP001431783">
    <property type="component" value="Unassembled WGS sequence"/>
</dbReference>
<protein>
    <submittedName>
        <fullName evidence="1">Uncharacterized protein</fullName>
    </submittedName>
</protein>
<evidence type="ECO:0000313" key="2">
    <source>
        <dbReference type="Proteomes" id="UP001431783"/>
    </source>
</evidence>
<organism evidence="1 2">
    <name type="scientific">Henosepilachna vigintioctopunctata</name>
    <dbReference type="NCBI Taxonomy" id="420089"/>
    <lineage>
        <taxon>Eukaryota</taxon>
        <taxon>Metazoa</taxon>
        <taxon>Ecdysozoa</taxon>
        <taxon>Arthropoda</taxon>
        <taxon>Hexapoda</taxon>
        <taxon>Insecta</taxon>
        <taxon>Pterygota</taxon>
        <taxon>Neoptera</taxon>
        <taxon>Endopterygota</taxon>
        <taxon>Coleoptera</taxon>
        <taxon>Polyphaga</taxon>
        <taxon>Cucujiformia</taxon>
        <taxon>Coccinelloidea</taxon>
        <taxon>Coccinellidae</taxon>
        <taxon>Epilachninae</taxon>
        <taxon>Epilachnini</taxon>
        <taxon>Henosepilachna</taxon>
    </lineage>
</organism>
<reference evidence="1 2" key="1">
    <citation type="submission" date="2023-03" db="EMBL/GenBank/DDBJ databases">
        <title>Genome insight into feeding habits of ladybird beetles.</title>
        <authorList>
            <person name="Li H.-S."/>
            <person name="Huang Y.-H."/>
            <person name="Pang H."/>
        </authorList>
    </citation>
    <scope>NUCLEOTIDE SEQUENCE [LARGE SCALE GENOMIC DNA]</scope>
    <source>
        <strain evidence="1">SYSU_2023b</strain>
        <tissue evidence="1">Whole body</tissue>
    </source>
</reference>
<evidence type="ECO:0000313" key="1">
    <source>
        <dbReference type="EMBL" id="KAK9879479.1"/>
    </source>
</evidence>
<keyword evidence="2" id="KW-1185">Reference proteome</keyword>
<gene>
    <name evidence="1" type="ORF">WA026_006548</name>
</gene>